<comment type="function">
    <text evidence="7">Specifically dimethylates two adjacent adenosines (A1518 and A1519) in the loop of a conserved hairpin near the 3'-end of 16S rRNA in the 30S particle. May play a critical role in biogenesis of 30S subunits.</text>
</comment>
<comment type="catalytic activity">
    <reaction evidence="7">
        <text>adenosine(1518)/adenosine(1519) in 16S rRNA + 4 S-adenosyl-L-methionine = N(6)-dimethyladenosine(1518)/N(6)-dimethyladenosine(1519) in 16S rRNA + 4 S-adenosyl-L-homocysteine + 4 H(+)</text>
        <dbReference type="Rhea" id="RHEA:19609"/>
        <dbReference type="Rhea" id="RHEA-COMP:10232"/>
        <dbReference type="Rhea" id="RHEA-COMP:10233"/>
        <dbReference type="ChEBI" id="CHEBI:15378"/>
        <dbReference type="ChEBI" id="CHEBI:57856"/>
        <dbReference type="ChEBI" id="CHEBI:59789"/>
        <dbReference type="ChEBI" id="CHEBI:74411"/>
        <dbReference type="ChEBI" id="CHEBI:74493"/>
        <dbReference type="EC" id="2.1.1.182"/>
    </reaction>
</comment>
<dbReference type="FunFam" id="3.40.50.150:FF:000023">
    <property type="entry name" value="Ribosomal RNA small subunit methyltransferase A"/>
    <property type="match status" value="1"/>
</dbReference>
<keyword evidence="11" id="KW-1185">Reference proteome</keyword>
<proteinExistence type="inferred from homology"/>
<feature type="binding site" evidence="7 8">
    <location>
        <position position="33"/>
    </location>
    <ligand>
        <name>S-adenosyl-L-methionine</name>
        <dbReference type="ChEBI" id="CHEBI:59789"/>
    </ligand>
</feature>
<dbReference type="EC" id="2.1.1.182" evidence="7"/>
<dbReference type="Pfam" id="PF00398">
    <property type="entry name" value="RrnaAD"/>
    <property type="match status" value="1"/>
</dbReference>
<dbReference type="AlphaFoldDB" id="A0A6G1XB87"/>
<dbReference type="InterPro" id="IPR029063">
    <property type="entry name" value="SAM-dependent_MTases_sf"/>
</dbReference>
<evidence type="ECO:0000256" key="5">
    <source>
        <dbReference type="ARBA" id="ARBA00022691"/>
    </source>
</evidence>
<evidence type="ECO:0000313" key="11">
    <source>
        <dbReference type="Proteomes" id="UP000480185"/>
    </source>
</evidence>
<keyword evidence="4 7" id="KW-0808">Transferase</keyword>
<dbReference type="PANTHER" id="PTHR11727">
    <property type="entry name" value="DIMETHYLADENOSINE TRANSFERASE"/>
    <property type="match status" value="1"/>
</dbReference>
<dbReference type="Gene3D" id="1.10.8.100">
    <property type="entry name" value="Ribosomal RNA adenine dimethylase-like, domain 2"/>
    <property type="match status" value="1"/>
</dbReference>
<dbReference type="PROSITE" id="PS51689">
    <property type="entry name" value="SAM_RNA_A_N6_MT"/>
    <property type="match status" value="1"/>
</dbReference>
<evidence type="ECO:0000313" key="10">
    <source>
        <dbReference type="EMBL" id="MRG88166.1"/>
    </source>
</evidence>
<protein>
    <recommendedName>
        <fullName evidence="7">Ribosomal RNA small subunit methyltransferase A</fullName>
        <ecNumber evidence="7">2.1.1.182</ecNumber>
    </recommendedName>
    <alternativeName>
        <fullName evidence="7">16S rRNA (adenine(1518)-N(6)/adenine(1519)-N(6))-dimethyltransferase</fullName>
    </alternativeName>
    <alternativeName>
        <fullName evidence="7">16S rRNA dimethyladenosine transferase</fullName>
    </alternativeName>
    <alternativeName>
        <fullName evidence="7">16S rRNA dimethylase</fullName>
    </alternativeName>
    <alternativeName>
        <fullName evidence="7">S-adenosylmethionine-6-N', N'-adenosyl(rRNA) dimethyltransferase</fullName>
    </alternativeName>
</protein>
<dbReference type="RefSeq" id="WP_153730041.1">
    <property type="nucleotide sequence ID" value="NZ_WJNH01000017.1"/>
</dbReference>
<dbReference type="SUPFAM" id="SSF53335">
    <property type="entry name" value="S-adenosyl-L-methionine-dependent methyltransferases"/>
    <property type="match status" value="1"/>
</dbReference>
<reference evidence="10 11" key="1">
    <citation type="submission" date="2019-11" db="EMBL/GenBank/DDBJ databases">
        <authorList>
            <person name="Li J."/>
        </authorList>
    </citation>
    <scope>NUCLEOTIDE SEQUENCE [LARGE SCALE GENOMIC DNA]</scope>
    <source>
        <strain evidence="10 11">J4</strain>
    </source>
</reference>
<name>A0A6G1XB87_9BACI</name>
<dbReference type="HAMAP" id="MF_00607">
    <property type="entry name" value="16SrRNA_methyltr_A"/>
    <property type="match status" value="1"/>
</dbReference>
<dbReference type="OrthoDB" id="9814755at2"/>
<gene>
    <name evidence="7 10" type="primary">rsmA</name>
    <name evidence="7" type="synonym">ksgA</name>
    <name evidence="10" type="ORF">GH754_18070</name>
</gene>
<evidence type="ECO:0000259" key="9">
    <source>
        <dbReference type="SMART" id="SM00650"/>
    </source>
</evidence>
<evidence type="ECO:0000256" key="3">
    <source>
        <dbReference type="ARBA" id="ARBA00022603"/>
    </source>
</evidence>
<keyword evidence="1 7" id="KW-0963">Cytoplasm</keyword>
<dbReference type="InterPro" id="IPR020596">
    <property type="entry name" value="rRNA_Ade_Mease_Trfase_CS"/>
</dbReference>
<dbReference type="GO" id="GO:0052908">
    <property type="term" value="F:16S rRNA (adenine(1518)-N(6)/adenine(1519)-N(6))-dimethyltransferase activity"/>
    <property type="evidence" value="ECO:0007669"/>
    <property type="project" value="UniProtKB-EC"/>
</dbReference>
<evidence type="ECO:0000256" key="6">
    <source>
        <dbReference type="ARBA" id="ARBA00022884"/>
    </source>
</evidence>
<feature type="binding site" evidence="7 8">
    <location>
        <position position="129"/>
    </location>
    <ligand>
        <name>S-adenosyl-L-methionine</name>
        <dbReference type="ChEBI" id="CHEBI:59789"/>
    </ligand>
</feature>
<dbReference type="InterPro" id="IPR011530">
    <property type="entry name" value="rRNA_adenine_dimethylase"/>
</dbReference>
<dbReference type="NCBIfam" id="TIGR00755">
    <property type="entry name" value="ksgA"/>
    <property type="match status" value="1"/>
</dbReference>
<evidence type="ECO:0000256" key="7">
    <source>
        <dbReference type="HAMAP-Rule" id="MF_00607"/>
    </source>
</evidence>
<dbReference type="GO" id="GO:0005829">
    <property type="term" value="C:cytosol"/>
    <property type="evidence" value="ECO:0007669"/>
    <property type="project" value="TreeGrafter"/>
</dbReference>
<dbReference type="EMBL" id="WJNH01000017">
    <property type="protein sequence ID" value="MRG88166.1"/>
    <property type="molecule type" value="Genomic_DNA"/>
</dbReference>
<evidence type="ECO:0000256" key="8">
    <source>
        <dbReference type="PROSITE-ProRule" id="PRU01026"/>
    </source>
</evidence>
<comment type="subcellular location">
    <subcellularLocation>
        <location evidence="7">Cytoplasm</location>
    </subcellularLocation>
</comment>
<dbReference type="CDD" id="cd02440">
    <property type="entry name" value="AdoMet_MTases"/>
    <property type="match status" value="1"/>
</dbReference>
<keyword evidence="3 7" id="KW-0489">Methyltransferase</keyword>
<feature type="binding site" evidence="7 8">
    <location>
        <position position="31"/>
    </location>
    <ligand>
        <name>S-adenosyl-L-methionine</name>
        <dbReference type="ChEBI" id="CHEBI:59789"/>
    </ligand>
</feature>
<dbReference type="InterPro" id="IPR001737">
    <property type="entry name" value="KsgA/Erm"/>
</dbReference>
<comment type="similarity">
    <text evidence="7">Belongs to the class I-like SAM-binding methyltransferase superfamily. rRNA adenine N(6)-methyltransferase family. RsmA subfamily.</text>
</comment>
<keyword evidence="6 7" id="KW-0694">RNA-binding</keyword>
<accession>A0A6G1XB87</accession>
<organism evidence="10 11">
    <name type="scientific">Salinibacillus xinjiangensis</name>
    <dbReference type="NCBI Taxonomy" id="1229268"/>
    <lineage>
        <taxon>Bacteria</taxon>
        <taxon>Bacillati</taxon>
        <taxon>Bacillota</taxon>
        <taxon>Bacilli</taxon>
        <taxon>Bacillales</taxon>
        <taxon>Bacillaceae</taxon>
        <taxon>Salinibacillus</taxon>
    </lineage>
</organism>
<dbReference type="GO" id="GO:0003723">
    <property type="term" value="F:RNA binding"/>
    <property type="evidence" value="ECO:0007669"/>
    <property type="project" value="UniProtKB-UniRule"/>
</dbReference>
<feature type="binding site" evidence="7 8">
    <location>
        <position position="79"/>
    </location>
    <ligand>
        <name>S-adenosyl-L-methionine</name>
        <dbReference type="ChEBI" id="CHEBI:59789"/>
    </ligand>
</feature>
<comment type="caution">
    <text evidence="10">The sequence shown here is derived from an EMBL/GenBank/DDBJ whole genome shotgun (WGS) entry which is preliminary data.</text>
</comment>
<dbReference type="PROSITE" id="PS01131">
    <property type="entry name" value="RRNA_A_DIMETH"/>
    <property type="match status" value="1"/>
</dbReference>
<keyword evidence="2 7" id="KW-0698">rRNA processing</keyword>
<evidence type="ECO:0000256" key="2">
    <source>
        <dbReference type="ARBA" id="ARBA00022552"/>
    </source>
</evidence>
<dbReference type="Proteomes" id="UP000480185">
    <property type="component" value="Unassembled WGS sequence"/>
</dbReference>
<dbReference type="Gene3D" id="3.40.50.150">
    <property type="entry name" value="Vaccinia Virus protein VP39"/>
    <property type="match status" value="1"/>
</dbReference>
<dbReference type="SMART" id="SM00650">
    <property type="entry name" value="rADc"/>
    <property type="match status" value="1"/>
</dbReference>
<dbReference type="InterPro" id="IPR023165">
    <property type="entry name" value="rRNA_Ade_diMease-like_C"/>
</dbReference>
<feature type="binding site" evidence="7 8">
    <location>
        <position position="58"/>
    </location>
    <ligand>
        <name>S-adenosyl-L-methionine</name>
        <dbReference type="ChEBI" id="CHEBI:59789"/>
    </ligand>
</feature>
<feature type="binding site" evidence="7 8">
    <location>
        <position position="104"/>
    </location>
    <ligand>
        <name>S-adenosyl-L-methionine</name>
        <dbReference type="ChEBI" id="CHEBI:59789"/>
    </ligand>
</feature>
<dbReference type="InterPro" id="IPR020598">
    <property type="entry name" value="rRNA_Ade_methylase_Trfase_N"/>
</dbReference>
<dbReference type="PANTHER" id="PTHR11727:SF7">
    <property type="entry name" value="DIMETHYLADENOSINE TRANSFERASE-RELATED"/>
    <property type="match status" value="1"/>
</dbReference>
<evidence type="ECO:0000256" key="4">
    <source>
        <dbReference type="ARBA" id="ARBA00022679"/>
    </source>
</evidence>
<sequence length="299" mass="33522">MENSKAIATPSRTKDILKKFGFSFKKSLGQNFIIDVNVMKNIVEQAGIGSSTGVIEIGPGIGALTEQLAQRADRVVAFEIDQRLIPVLKETLSPYENVTVIHQDILKANIPEVIDEQFTEQQEIKVVANLPYYITTPILMNLLMARIPVSSITVMIQKEVAERMSAKPKTKEYGSLTIAIQYYTESQIVMNVPKSVFMPQPNVNSAVLQLKMRSNPPVEVKDETFFFELVQASFGQRRKTLMNNLIRHFKGKLDKSNIVEVLAQSNIDGSRRGESLTIEEFATLANTFIDKQNLTNSQP</sequence>
<feature type="domain" description="Ribosomal RNA adenine methylase transferase N-terminal" evidence="9">
    <location>
        <begin position="38"/>
        <end position="214"/>
    </location>
</feature>
<keyword evidence="5 7" id="KW-0949">S-adenosyl-L-methionine</keyword>
<evidence type="ECO:0000256" key="1">
    <source>
        <dbReference type="ARBA" id="ARBA00022490"/>
    </source>
</evidence>